<keyword evidence="2" id="KW-1185">Reference proteome</keyword>
<organism evidence="1 2">
    <name type="scientific">Ooceraea biroi</name>
    <name type="common">Clonal raider ant</name>
    <name type="synonym">Cerapachys biroi</name>
    <dbReference type="NCBI Taxonomy" id="2015173"/>
    <lineage>
        <taxon>Eukaryota</taxon>
        <taxon>Metazoa</taxon>
        <taxon>Ecdysozoa</taxon>
        <taxon>Arthropoda</taxon>
        <taxon>Hexapoda</taxon>
        <taxon>Insecta</taxon>
        <taxon>Pterygota</taxon>
        <taxon>Neoptera</taxon>
        <taxon>Endopterygota</taxon>
        <taxon>Hymenoptera</taxon>
        <taxon>Apocrita</taxon>
        <taxon>Aculeata</taxon>
        <taxon>Formicoidea</taxon>
        <taxon>Formicidae</taxon>
        <taxon>Dorylinae</taxon>
        <taxon>Ooceraea</taxon>
    </lineage>
</organism>
<evidence type="ECO:0000313" key="2">
    <source>
        <dbReference type="Proteomes" id="UP000053097"/>
    </source>
</evidence>
<proteinExistence type="predicted"/>
<dbReference type="EMBL" id="KK107241">
    <property type="protein sequence ID" value="EZA54565.1"/>
    <property type="molecule type" value="Genomic_DNA"/>
</dbReference>
<name>A0A026WEN8_OOCBI</name>
<gene>
    <name evidence="1" type="ORF">X777_05701</name>
</gene>
<dbReference type="AlphaFoldDB" id="A0A026WEN8"/>
<reference evidence="1 2" key="1">
    <citation type="journal article" date="2014" name="Curr. Biol.">
        <title>The genome of the clonal raider ant Cerapachys biroi.</title>
        <authorList>
            <person name="Oxley P.R."/>
            <person name="Ji L."/>
            <person name="Fetter-Pruneda I."/>
            <person name="McKenzie S.K."/>
            <person name="Li C."/>
            <person name="Hu H."/>
            <person name="Zhang G."/>
            <person name="Kronauer D.J."/>
        </authorList>
    </citation>
    <scope>NUCLEOTIDE SEQUENCE [LARGE SCALE GENOMIC DNA]</scope>
</reference>
<evidence type="ECO:0000313" key="1">
    <source>
        <dbReference type="EMBL" id="EZA54565.1"/>
    </source>
</evidence>
<protein>
    <submittedName>
        <fullName evidence="1">Uncharacterized protein</fullName>
    </submittedName>
</protein>
<accession>A0A026WEN8</accession>
<dbReference type="Proteomes" id="UP000053097">
    <property type="component" value="Unassembled WGS sequence"/>
</dbReference>
<sequence length="134" mass="15373">MRSISIWAGIIGNTIIGSHFLPDNLRGVLYLNFSHEDLPQLLEDAHGEAPKTGHLNISAVIGDRKKCVRPNLWTRRGHMKVNFVFLNGICFFTYHLVERLKMRTLIYGSKSFKITEGQLQGKIIYFILPRVPCY</sequence>